<evidence type="ECO:0000256" key="1">
    <source>
        <dbReference type="ARBA" id="ARBA00022722"/>
    </source>
</evidence>
<dbReference type="GO" id="GO:0004521">
    <property type="term" value="F:RNA endonuclease activity"/>
    <property type="evidence" value="ECO:0007669"/>
    <property type="project" value="UniProtKB-UniRule"/>
</dbReference>
<keyword evidence="5" id="KW-1003">Cell membrane</keyword>
<dbReference type="InterPro" id="IPR004088">
    <property type="entry name" value="KH_dom_type_1"/>
</dbReference>
<dbReference type="InterPro" id="IPR003607">
    <property type="entry name" value="HD/PDEase_dom"/>
</dbReference>
<dbReference type="SUPFAM" id="SSF54791">
    <property type="entry name" value="Eukaryotic type KH-domain (KH-domain type I)"/>
    <property type="match status" value="1"/>
</dbReference>
<dbReference type="PROSITE" id="PS50084">
    <property type="entry name" value="KH_TYPE_1"/>
    <property type="match status" value="1"/>
</dbReference>
<dbReference type="HAMAP" id="MF_00335">
    <property type="entry name" value="RNase_Y"/>
    <property type="match status" value="1"/>
</dbReference>
<dbReference type="Pfam" id="PF00013">
    <property type="entry name" value="KH_1"/>
    <property type="match status" value="1"/>
</dbReference>
<dbReference type="Pfam" id="PF01966">
    <property type="entry name" value="HD"/>
    <property type="match status" value="1"/>
</dbReference>
<dbReference type="GO" id="GO:0016787">
    <property type="term" value="F:hydrolase activity"/>
    <property type="evidence" value="ECO:0007669"/>
    <property type="project" value="UniProtKB-KW"/>
</dbReference>
<dbReference type="PANTHER" id="PTHR12826:SF15">
    <property type="entry name" value="RIBONUCLEASE Y"/>
    <property type="match status" value="1"/>
</dbReference>
<feature type="coiled-coil region" evidence="7">
    <location>
        <begin position="29"/>
        <end position="138"/>
    </location>
</feature>
<dbReference type="NCBIfam" id="TIGR03319">
    <property type="entry name" value="RNase_Y"/>
    <property type="match status" value="1"/>
</dbReference>
<sequence length="518" mass="58431">MSFESLIINLLLLAGGIGIGWFLNSMIGKNSLKAAREESEQLLQDARDAAENLKNEKLIEADEEIFRRRQKLDDEFRSKKLSLQKVESELAARENNIDRKADLIAKKERQIFLQERENRNKENQLMLRQKKLNELLDEQNKKLESISGLTREEAKKILMDNLIETAKKETAGQIYRMVEDAKKEAQQKAKEIVLSAIQQTATDHAIESTVSIVSLPNDDMKGRIIGREGRNIRAFEIVTGIDVIVDDTPEAVILSGFDPYRRELARITMEKLVTDGRIHPGRIEESYEKTCQEMDEYFVELGEQASLETGVHGLHPDVIKMLGKLRYRTSYGQNVLQHSKEVAIIAGIMAAELGLDEAMAKRAGLLHDIGRALERTMEGTHSQLGYDFAKKYGEPPIVLNAIQGHHGEVELISPISVLVQVANEISKARPGARREVINKFVHRLEDMEKIAQSFEGVLNAYAIQAGKEVRVIIDHEKVDDAAAHQLANEIAKKIQSDVDYPGQVKVIVIREFRAIDMA</sequence>
<dbReference type="NCBIfam" id="TIGR00277">
    <property type="entry name" value="HDIG"/>
    <property type="match status" value="1"/>
</dbReference>
<dbReference type="GO" id="GO:0006402">
    <property type="term" value="P:mRNA catabolic process"/>
    <property type="evidence" value="ECO:0007669"/>
    <property type="project" value="UniProtKB-UniRule"/>
</dbReference>
<dbReference type="PROSITE" id="PS51831">
    <property type="entry name" value="HD"/>
    <property type="match status" value="1"/>
</dbReference>
<dbReference type="EMBL" id="DRQG01000150">
    <property type="protein sequence ID" value="HGY57232.1"/>
    <property type="molecule type" value="Genomic_DNA"/>
</dbReference>
<evidence type="ECO:0000256" key="5">
    <source>
        <dbReference type="HAMAP-Rule" id="MF_00335"/>
    </source>
</evidence>
<evidence type="ECO:0000256" key="4">
    <source>
        <dbReference type="ARBA" id="ARBA00022884"/>
    </source>
</evidence>
<keyword evidence="4 5" id="KW-0694">RNA-binding</keyword>
<dbReference type="SUPFAM" id="SSF109604">
    <property type="entry name" value="HD-domain/PDEase-like"/>
    <property type="match status" value="1"/>
</dbReference>
<dbReference type="Proteomes" id="UP000885779">
    <property type="component" value="Unassembled WGS sequence"/>
</dbReference>
<keyword evidence="5" id="KW-0812">Transmembrane</keyword>
<dbReference type="AlphaFoldDB" id="A0A7V4UFL5"/>
<evidence type="ECO:0000256" key="7">
    <source>
        <dbReference type="SAM" id="Coils"/>
    </source>
</evidence>
<comment type="function">
    <text evidence="5">Endoribonuclease that initiates mRNA decay.</text>
</comment>
<evidence type="ECO:0000256" key="2">
    <source>
        <dbReference type="ARBA" id="ARBA00022759"/>
    </source>
</evidence>
<dbReference type="InterPro" id="IPR004087">
    <property type="entry name" value="KH_dom"/>
</dbReference>
<feature type="transmembrane region" description="Helical" evidence="5">
    <location>
        <begin position="6"/>
        <end position="23"/>
    </location>
</feature>
<dbReference type="CDD" id="cd00077">
    <property type="entry name" value="HDc"/>
    <property type="match status" value="1"/>
</dbReference>
<organism evidence="9">
    <name type="scientific">Caldithrix abyssi</name>
    <dbReference type="NCBI Taxonomy" id="187145"/>
    <lineage>
        <taxon>Bacteria</taxon>
        <taxon>Pseudomonadati</taxon>
        <taxon>Calditrichota</taxon>
        <taxon>Calditrichia</taxon>
        <taxon>Calditrichales</taxon>
        <taxon>Calditrichaceae</taxon>
        <taxon>Caldithrix</taxon>
    </lineage>
</organism>
<evidence type="ECO:0000256" key="6">
    <source>
        <dbReference type="NCBIfam" id="TIGR03319"/>
    </source>
</evidence>
<name>A0A7V4UFL5_CALAY</name>
<dbReference type="EC" id="3.1.-.-" evidence="5 6"/>
<keyword evidence="3 5" id="KW-0378">Hydrolase</keyword>
<dbReference type="Gene3D" id="1.10.3210.10">
    <property type="entry name" value="Hypothetical protein af1432"/>
    <property type="match status" value="1"/>
</dbReference>
<feature type="domain" description="HD" evidence="8">
    <location>
        <begin position="335"/>
        <end position="428"/>
    </location>
</feature>
<reference evidence="9" key="1">
    <citation type="journal article" date="2020" name="mSystems">
        <title>Genome- and Community-Level Interaction Insights into Carbon Utilization and Element Cycling Functions of Hydrothermarchaeota in Hydrothermal Sediment.</title>
        <authorList>
            <person name="Zhou Z."/>
            <person name="Liu Y."/>
            <person name="Xu W."/>
            <person name="Pan J."/>
            <person name="Luo Z.H."/>
            <person name="Li M."/>
        </authorList>
    </citation>
    <scope>NUCLEOTIDE SEQUENCE [LARGE SCALE GENOMIC DNA]</scope>
    <source>
        <strain evidence="9">HyVt-577</strain>
    </source>
</reference>
<keyword evidence="5" id="KW-1133">Transmembrane helix</keyword>
<dbReference type="InterPro" id="IPR006674">
    <property type="entry name" value="HD_domain"/>
</dbReference>
<evidence type="ECO:0000256" key="3">
    <source>
        <dbReference type="ARBA" id="ARBA00022801"/>
    </source>
</evidence>
<dbReference type="PANTHER" id="PTHR12826">
    <property type="entry name" value="RIBONUCLEASE Y"/>
    <property type="match status" value="1"/>
</dbReference>
<dbReference type="InterPro" id="IPR036612">
    <property type="entry name" value="KH_dom_type_1_sf"/>
</dbReference>
<accession>A0A7V4UFL5</accession>
<dbReference type="SMART" id="SM00471">
    <property type="entry name" value="HDc"/>
    <property type="match status" value="1"/>
</dbReference>
<dbReference type="GO" id="GO:0005886">
    <property type="term" value="C:plasma membrane"/>
    <property type="evidence" value="ECO:0007669"/>
    <property type="project" value="UniProtKB-SubCell"/>
</dbReference>
<keyword evidence="2 5" id="KW-0255">Endonuclease</keyword>
<dbReference type="InterPro" id="IPR017705">
    <property type="entry name" value="Ribonuclease_Y"/>
</dbReference>
<gene>
    <name evidence="5 9" type="primary">rny</name>
    <name evidence="9" type="ORF">ENK44_16100</name>
</gene>
<dbReference type="SMART" id="SM00322">
    <property type="entry name" value="KH"/>
    <property type="match status" value="1"/>
</dbReference>
<comment type="caution">
    <text evidence="9">The sequence shown here is derived from an EMBL/GenBank/DDBJ whole genome shotgun (WGS) entry which is preliminary data.</text>
</comment>
<dbReference type="GO" id="GO:0003723">
    <property type="term" value="F:RNA binding"/>
    <property type="evidence" value="ECO:0007669"/>
    <property type="project" value="UniProtKB-UniRule"/>
</dbReference>
<dbReference type="InterPro" id="IPR006675">
    <property type="entry name" value="HDIG_dom"/>
</dbReference>
<dbReference type="CDD" id="cd22431">
    <property type="entry name" value="KH-I_RNaseY"/>
    <property type="match status" value="1"/>
</dbReference>
<protein>
    <recommendedName>
        <fullName evidence="5 6">Ribonuclease Y</fullName>
        <shortName evidence="5">RNase Y</shortName>
        <ecNumber evidence="5 6">3.1.-.-</ecNumber>
    </recommendedName>
</protein>
<dbReference type="Pfam" id="PF12072">
    <property type="entry name" value="RNase_Y_N"/>
    <property type="match status" value="1"/>
</dbReference>
<comment type="subcellular location">
    <subcellularLocation>
        <location evidence="5">Cell membrane</location>
        <topology evidence="5">Single-pass membrane protein</topology>
    </subcellularLocation>
</comment>
<proteinExistence type="inferred from homology"/>
<evidence type="ECO:0000313" key="9">
    <source>
        <dbReference type="EMBL" id="HGY57232.1"/>
    </source>
</evidence>
<keyword evidence="5" id="KW-0472">Membrane</keyword>
<comment type="similarity">
    <text evidence="5">Belongs to the RNase Y family.</text>
</comment>
<evidence type="ECO:0000259" key="8">
    <source>
        <dbReference type="PROSITE" id="PS51831"/>
    </source>
</evidence>
<keyword evidence="1 5" id="KW-0540">Nuclease</keyword>
<dbReference type="InterPro" id="IPR022711">
    <property type="entry name" value="RNase_Y_N"/>
</dbReference>
<keyword evidence="7" id="KW-0175">Coiled coil</keyword>